<reference evidence="1 2" key="1">
    <citation type="submission" date="2016-10" db="EMBL/GenBank/DDBJ databases">
        <authorList>
            <person name="Varghese N."/>
            <person name="Submissions S."/>
        </authorList>
    </citation>
    <scope>NUCLEOTIDE SEQUENCE [LARGE SCALE GENOMIC DNA]</scope>
    <source>
        <strain evidence="1 2">DSM 16525</strain>
    </source>
</reference>
<dbReference type="Proteomes" id="UP000183760">
    <property type="component" value="Unassembled WGS sequence"/>
</dbReference>
<proteinExistence type="predicted"/>
<comment type="caution">
    <text evidence="1">The sequence shown here is derived from an EMBL/GenBank/DDBJ whole genome shotgun (WGS) entry which is preliminary data.</text>
</comment>
<accession>A0ABY1C771</accession>
<sequence>MLPLIREREAHLAGNSRFLIERIEKMGPPRRSACCLAEARTCVA</sequence>
<organism evidence="1 2">
    <name type="scientific">Myxococcus fulvus</name>
    <dbReference type="NCBI Taxonomy" id="33"/>
    <lineage>
        <taxon>Bacteria</taxon>
        <taxon>Pseudomonadati</taxon>
        <taxon>Myxococcota</taxon>
        <taxon>Myxococcia</taxon>
        <taxon>Myxococcales</taxon>
        <taxon>Cystobacterineae</taxon>
        <taxon>Myxococcaceae</taxon>
        <taxon>Myxococcus</taxon>
    </lineage>
</organism>
<name>A0ABY1C771_MYXFU</name>
<dbReference type="EMBL" id="FOIB01000003">
    <property type="protein sequence ID" value="SET76478.1"/>
    <property type="molecule type" value="Genomic_DNA"/>
</dbReference>
<keyword evidence="2" id="KW-1185">Reference proteome</keyword>
<evidence type="ECO:0000313" key="2">
    <source>
        <dbReference type="Proteomes" id="UP000183760"/>
    </source>
</evidence>
<evidence type="ECO:0000313" key="1">
    <source>
        <dbReference type="EMBL" id="SET76478.1"/>
    </source>
</evidence>
<gene>
    <name evidence="1" type="ORF">SAMN05443572_103121</name>
</gene>
<dbReference type="RefSeq" id="WP_255316196.1">
    <property type="nucleotide sequence ID" value="NZ_BJXR01000062.1"/>
</dbReference>
<protein>
    <submittedName>
        <fullName evidence="1">Uncharacterized protein</fullName>
    </submittedName>
</protein>